<dbReference type="Pfam" id="PF24986">
    <property type="entry name" value="PRC_RimM"/>
    <property type="match status" value="1"/>
</dbReference>
<evidence type="ECO:0000256" key="4">
    <source>
        <dbReference type="ARBA" id="ARBA00023186"/>
    </source>
</evidence>
<dbReference type="InterPro" id="IPR011961">
    <property type="entry name" value="RimM"/>
</dbReference>
<dbReference type="HAMAP" id="MF_00014">
    <property type="entry name" value="Ribosome_mat_RimM"/>
    <property type="match status" value="1"/>
</dbReference>
<comment type="caution">
    <text evidence="8">The sequence shown here is derived from an EMBL/GenBank/DDBJ whole genome shotgun (WGS) entry which is preliminary data.</text>
</comment>
<comment type="function">
    <text evidence="5">An accessory protein needed during the final step in the assembly of 30S ribosomal subunit, possibly for assembly of the head region. Essential for efficient processing of 16S rRNA. May be needed both before and after RbfA during the maturation of 16S rRNA. It has affinity for free ribosomal 30S subunits but not for 70S ribosomes.</text>
</comment>
<evidence type="ECO:0000256" key="5">
    <source>
        <dbReference type="HAMAP-Rule" id="MF_00014"/>
    </source>
</evidence>
<dbReference type="Gene3D" id="2.30.30.240">
    <property type="entry name" value="PRC-barrel domain"/>
    <property type="match status" value="1"/>
</dbReference>
<dbReference type="InterPro" id="IPR009000">
    <property type="entry name" value="Transl_B-barrel_sf"/>
</dbReference>
<reference evidence="8 9" key="1">
    <citation type="submission" date="2024-08" db="EMBL/GenBank/DDBJ databases">
        <title>Whole-genome sequencing of halo(alkali)philic microorganisms from hypersaline lakes.</title>
        <authorList>
            <person name="Sorokin D.Y."/>
            <person name="Merkel A.Y."/>
            <person name="Messina E."/>
            <person name="Yakimov M."/>
        </authorList>
    </citation>
    <scope>NUCLEOTIDE SEQUENCE [LARGE SCALE GENOMIC DNA]</scope>
    <source>
        <strain evidence="8 9">Cl-TMA</strain>
    </source>
</reference>
<dbReference type="Gene3D" id="2.40.30.60">
    <property type="entry name" value="RimM"/>
    <property type="match status" value="1"/>
</dbReference>
<protein>
    <recommendedName>
        <fullName evidence="5">Ribosome maturation factor RimM</fullName>
    </recommendedName>
</protein>
<name>A0ABV4TY73_9GAMM</name>
<comment type="subcellular location">
    <subcellularLocation>
        <location evidence="5">Cytoplasm</location>
    </subcellularLocation>
</comment>
<evidence type="ECO:0000259" key="7">
    <source>
        <dbReference type="Pfam" id="PF24986"/>
    </source>
</evidence>
<evidence type="ECO:0000313" key="9">
    <source>
        <dbReference type="Proteomes" id="UP001575181"/>
    </source>
</evidence>
<keyword evidence="4 5" id="KW-0143">Chaperone</keyword>
<feature type="domain" description="Ribosome maturation factor RimM PRC barrel" evidence="7">
    <location>
        <begin position="112"/>
        <end position="177"/>
    </location>
</feature>
<dbReference type="SUPFAM" id="SSF50447">
    <property type="entry name" value="Translation proteins"/>
    <property type="match status" value="1"/>
</dbReference>
<dbReference type="PANTHER" id="PTHR33692:SF1">
    <property type="entry name" value="RIBOSOME MATURATION FACTOR RIMM"/>
    <property type="match status" value="1"/>
</dbReference>
<comment type="similarity">
    <text evidence="5">Belongs to the RimM family.</text>
</comment>
<dbReference type="Pfam" id="PF01782">
    <property type="entry name" value="RimM"/>
    <property type="match status" value="1"/>
</dbReference>
<evidence type="ECO:0000259" key="6">
    <source>
        <dbReference type="Pfam" id="PF01782"/>
    </source>
</evidence>
<accession>A0ABV4TY73</accession>
<dbReference type="InterPro" id="IPR056792">
    <property type="entry name" value="PRC_RimM"/>
</dbReference>
<dbReference type="EMBL" id="JBGUAW010000012">
    <property type="protein sequence ID" value="MFA9462265.1"/>
    <property type="molecule type" value="Genomic_DNA"/>
</dbReference>
<dbReference type="InterPro" id="IPR002676">
    <property type="entry name" value="RimM_N"/>
</dbReference>
<keyword evidence="3 5" id="KW-0698">rRNA processing</keyword>
<dbReference type="InterPro" id="IPR036976">
    <property type="entry name" value="RimM_N_sf"/>
</dbReference>
<dbReference type="RefSeq" id="WP_373657055.1">
    <property type="nucleotide sequence ID" value="NZ_JBGUAW010000012.1"/>
</dbReference>
<dbReference type="PANTHER" id="PTHR33692">
    <property type="entry name" value="RIBOSOME MATURATION FACTOR RIMM"/>
    <property type="match status" value="1"/>
</dbReference>
<keyword evidence="1 5" id="KW-0963">Cytoplasm</keyword>
<dbReference type="InterPro" id="IPR011033">
    <property type="entry name" value="PRC_barrel-like_sf"/>
</dbReference>
<dbReference type="SUPFAM" id="SSF50346">
    <property type="entry name" value="PRC-barrel domain"/>
    <property type="match status" value="1"/>
</dbReference>
<organism evidence="8 9">
    <name type="scientific">Thiohalorhabdus methylotrophus</name>
    <dbReference type="NCBI Taxonomy" id="3242694"/>
    <lineage>
        <taxon>Bacteria</taxon>
        <taxon>Pseudomonadati</taxon>
        <taxon>Pseudomonadota</taxon>
        <taxon>Gammaproteobacteria</taxon>
        <taxon>Thiohalorhabdales</taxon>
        <taxon>Thiohalorhabdaceae</taxon>
        <taxon>Thiohalorhabdus</taxon>
    </lineage>
</organism>
<dbReference type="Proteomes" id="UP001575181">
    <property type="component" value="Unassembled WGS sequence"/>
</dbReference>
<evidence type="ECO:0000256" key="2">
    <source>
        <dbReference type="ARBA" id="ARBA00022517"/>
    </source>
</evidence>
<comment type="domain">
    <text evidence="5">The PRC barrel domain binds ribosomal protein uS19.</text>
</comment>
<feature type="domain" description="RimM N-terminal" evidence="6">
    <location>
        <begin position="19"/>
        <end position="100"/>
    </location>
</feature>
<keyword evidence="2 5" id="KW-0690">Ribosome biogenesis</keyword>
<comment type="subunit">
    <text evidence="5">Binds ribosomal protein uS19.</text>
</comment>
<evidence type="ECO:0000313" key="8">
    <source>
        <dbReference type="EMBL" id="MFA9462265.1"/>
    </source>
</evidence>
<evidence type="ECO:0000256" key="1">
    <source>
        <dbReference type="ARBA" id="ARBA00022490"/>
    </source>
</evidence>
<sequence>MAQSRTPARRPNAETEWVTVGRIHGLYGVHGGVRLYSYLDRPGDLLRFDYLWLLLGEGRDCRKISEREAKGARLVARIEGVDGREAARELLGTPLQLPREALGEEEPGEYLWVDLLGLAVETLDGAPLGEVDSLIETGANDVLVVAGSDRERLIPFTEEAVPEVDPARGLIRVDWDPDF</sequence>
<evidence type="ECO:0000256" key="3">
    <source>
        <dbReference type="ARBA" id="ARBA00022552"/>
    </source>
</evidence>
<gene>
    <name evidence="5 8" type="primary">rimM</name>
    <name evidence="8" type="ORF">ACERLL_15725</name>
</gene>
<dbReference type="NCBIfam" id="TIGR02273">
    <property type="entry name" value="16S_RimM"/>
    <property type="match status" value="1"/>
</dbReference>
<proteinExistence type="inferred from homology"/>
<keyword evidence="9" id="KW-1185">Reference proteome</keyword>